<dbReference type="Gene3D" id="3.40.190.170">
    <property type="entry name" value="Bacterial extracellular solute-binding protein, family 7"/>
    <property type="match status" value="1"/>
</dbReference>
<reference evidence="4" key="1">
    <citation type="journal article" date="2019" name="Int. J. Syst. Evol. Microbiol.">
        <title>The Global Catalogue of Microorganisms (GCM) 10K type strain sequencing project: providing services to taxonomists for standard genome sequencing and annotation.</title>
        <authorList>
            <consortium name="The Broad Institute Genomics Platform"/>
            <consortium name="The Broad Institute Genome Sequencing Center for Infectious Disease"/>
            <person name="Wu L."/>
            <person name="Ma J."/>
        </authorList>
    </citation>
    <scope>NUCLEOTIDE SEQUENCE [LARGE SCALE GENOMIC DNA]</scope>
    <source>
        <strain evidence="4">JCM 16240</strain>
    </source>
</reference>
<dbReference type="NCBIfam" id="TIGR00787">
    <property type="entry name" value="dctP"/>
    <property type="match status" value="1"/>
</dbReference>
<evidence type="ECO:0000256" key="1">
    <source>
        <dbReference type="ARBA" id="ARBA00022729"/>
    </source>
</evidence>
<dbReference type="RefSeq" id="WP_325123750.1">
    <property type="nucleotide sequence ID" value="NZ_BAAAFN010000009.1"/>
</dbReference>
<dbReference type="PANTHER" id="PTHR33376:SF2">
    <property type="entry name" value="DICARBOXYLATE-BINDING PERIPLASMIC PROTEIN"/>
    <property type="match status" value="1"/>
</dbReference>
<evidence type="ECO:0000313" key="4">
    <source>
        <dbReference type="Proteomes" id="UP001501176"/>
    </source>
</evidence>
<organism evidence="3 4">
    <name type="scientific">Castellaniella daejeonensis</name>
    <dbReference type="NCBI Taxonomy" id="659013"/>
    <lineage>
        <taxon>Bacteria</taxon>
        <taxon>Pseudomonadati</taxon>
        <taxon>Pseudomonadota</taxon>
        <taxon>Betaproteobacteria</taxon>
        <taxon>Burkholderiales</taxon>
        <taxon>Alcaligenaceae</taxon>
        <taxon>Castellaniella</taxon>
    </lineage>
</organism>
<keyword evidence="4" id="KW-1185">Reference proteome</keyword>
<dbReference type="InterPro" id="IPR038404">
    <property type="entry name" value="TRAP_DctP_sf"/>
</dbReference>
<comment type="caution">
    <text evidence="3">The sequence shown here is derived from an EMBL/GenBank/DDBJ whole genome shotgun (WGS) entry which is preliminary data.</text>
</comment>
<keyword evidence="1 2" id="KW-0732">Signal</keyword>
<evidence type="ECO:0000313" key="3">
    <source>
        <dbReference type="EMBL" id="GAA0224161.1"/>
    </source>
</evidence>
<name>A0ABP3D5R1_9BURK</name>
<sequence>MSVDLKKRLGLKTAVMGLAAAMAMGLAGHDAMAKDINSRIIRFGYGLADSSPSGHAVRFFAEEVAKLSDGKMKVKTYGNGSLGSDEQMQNALIGGSQELTFVSTAPLAGMVKGYGVFDLPFLFDNEKVADAVLDGPEGRKLLDALPEKGLIGLLYWENGFRNITNSRRTIDSVEDIKGIKLRVMQNEVALAVFNGLGANAIPMPFTELFTALETKTVDGQENPLSTIKTSKFYEVQSHLTISNHVYTPFVLLASKRWWDTLTPDERDVITQAAKTSQAYQRKISREADSAALQYIKDQGVEVSRFSTAEKEKIRETLEPIVAKLRVEIGPETVDGIMKAAQQAAQQ</sequence>
<dbReference type="EMBL" id="BAAAFN010000009">
    <property type="protein sequence ID" value="GAA0224161.1"/>
    <property type="molecule type" value="Genomic_DNA"/>
</dbReference>
<feature type="chain" id="PRO_5046177837" evidence="2">
    <location>
        <begin position="34"/>
        <end position="346"/>
    </location>
</feature>
<dbReference type="Pfam" id="PF03480">
    <property type="entry name" value="DctP"/>
    <property type="match status" value="1"/>
</dbReference>
<proteinExistence type="predicted"/>
<dbReference type="Proteomes" id="UP001501176">
    <property type="component" value="Unassembled WGS sequence"/>
</dbReference>
<dbReference type="NCBIfam" id="NF037995">
    <property type="entry name" value="TRAP_S1"/>
    <property type="match status" value="1"/>
</dbReference>
<protein>
    <submittedName>
        <fullName evidence="3">TRAP transporter substrate-binding protein</fullName>
    </submittedName>
</protein>
<dbReference type="PANTHER" id="PTHR33376">
    <property type="match status" value="1"/>
</dbReference>
<dbReference type="InterPro" id="IPR004682">
    <property type="entry name" value="TRAP_DctP"/>
</dbReference>
<gene>
    <name evidence="3" type="ORF">GCM10009125_11440</name>
</gene>
<evidence type="ECO:0000256" key="2">
    <source>
        <dbReference type="SAM" id="SignalP"/>
    </source>
</evidence>
<feature type="signal peptide" evidence="2">
    <location>
        <begin position="1"/>
        <end position="33"/>
    </location>
</feature>
<dbReference type="CDD" id="cd13679">
    <property type="entry name" value="PBP2_TRAP_YiaO_like"/>
    <property type="match status" value="1"/>
</dbReference>
<dbReference type="PIRSF" id="PIRSF006470">
    <property type="entry name" value="DctB"/>
    <property type="match status" value="1"/>
</dbReference>
<accession>A0ABP3D5R1</accession>
<dbReference type="InterPro" id="IPR018389">
    <property type="entry name" value="DctP_fam"/>
</dbReference>